<keyword evidence="3" id="KW-1003">Cell membrane</keyword>
<keyword evidence="7 12" id="KW-0812">Transmembrane</keyword>
<evidence type="ECO:0000313" key="16">
    <source>
        <dbReference type="Proteomes" id="UP001501577"/>
    </source>
</evidence>
<keyword evidence="2" id="KW-0813">Transport</keyword>
<comment type="caution">
    <text evidence="15">The sequence shown here is derived from an EMBL/GenBank/DDBJ whole genome shotgun (WGS) entry which is preliminary data.</text>
</comment>
<reference evidence="15 16" key="1">
    <citation type="journal article" date="2019" name="Int. J. Syst. Evol. Microbiol.">
        <title>The Global Catalogue of Microorganisms (GCM) 10K type strain sequencing project: providing services to taxonomists for standard genome sequencing and annotation.</title>
        <authorList>
            <consortium name="The Broad Institute Genomics Platform"/>
            <consortium name="The Broad Institute Genome Sequencing Center for Infectious Disease"/>
            <person name="Wu L."/>
            <person name="Ma J."/>
        </authorList>
    </citation>
    <scope>NUCLEOTIDE SEQUENCE [LARGE SCALE GENOMIC DNA]</scope>
    <source>
        <strain evidence="15 16">JCM 8736</strain>
    </source>
</reference>
<dbReference type="PANTHER" id="PTHR30009:SF20">
    <property type="entry name" value="PTS SYSTEM GLUCOSE-SPECIFIC EIICB COMPONENT-RELATED"/>
    <property type="match status" value="1"/>
</dbReference>
<evidence type="ECO:0000256" key="7">
    <source>
        <dbReference type="ARBA" id="ARBA00022692"/>
    </source>
</evidence>
<keyword evidence="16" id="KW-1185">Reference proteome</keyword>
<feature type="transmembrane region" description="Helical" evidence="12">
    <location>
        <begin position="12"/>
        <end position="32"/>
    </location>
</feature>
<comment type="subcellular location">
    <subcellularLocation>
        <location evidence="1">Cell membrane</location>
        <topology evidence="1">Multi-pass membrane protein</topology>
    </subcellularLocation>
</comment>
<dbReference type="RefSeq" id="WP_068710533.1">
    <property type="nucleotide sequence ID" value="NZ_BAAAXQ010000073.1"/>
</dbReference>
<proteinExistence type="predicted"/>
<evidence type="ECO:0000256" key="3">
    <source>
        <dbReference type="ARBA" id="ARBA00022475"/>
    </source>
</evidence>
<gene>
    <name evidence="15" type="ORF">GCM10019998_21740</name>
</gene>
<dbReference type="NCBIfam" id="TIGR00826">
    <property type="entry name" value="EIIB_glc"/>
    <property type="match status" value="1"/>
</dbReference>
<evidence type="ECO:0000256" key="12">
    <source>
        <dbReference type="SAM" id="Phobius"/>
    </source>
</evidence>
<feature type="transmembrane region" description="Helical" evidence="12">
    <location>
        <begin position="89"/>
        <end position="112"/>
    </location>
</feature>
<evidence type="ECO:0000256" key="9">
    <source>
        <dbReference type="ARBA" id="ARBA00022989"/>
    </source>
</evidence>
<keyword evidence="8" id="KW-0418">Kinase</keyword>
<dbReference type="InterPro" id="IPR018113">
    <property type="entry name" value="PTrfase_EIIB_Cys"/>
</dbReference>
<evidence type="ECO:0000313" key="15">
    <source>
        <dbReference type="EMBL" id="GAA3024879.1"/>
    </source>
</evidence>
<keyword evidence="5" id="KW-0808">Transferase</keyword>
<keyword evidence="6" id="KW-0598">Phosphotransferase system</keyword>
<feature type="transmembrane region" description="Helical" evidence="12">
    <location>
        <begin position="293"/>
        <end position="314"/>
    </location>
</feature>
<evidence type="ECO:0000256" key="2">
    <source>
        <dbReference type="ARBA" id="ARBA00022448"/>
    </source>
</evidence>
<keyword evidence="4" id="KW-0762">Sugar transport</keyword>
<dbReference type="InterPro" id="IPR050429">
    <property type="entry name" value="PTS_Glucose_EIICBA"/>
</dbReference>
<dbReference type="InterPro" id="IPR013013">
    <property type="entry name" value="PTS_EIIC_1"/>
</dbReference>
<evidence type="ECO:0000256" key="6">
    <source>
        <dbReference type="ARBA" id="ARBA00022683"/>
    </source>
</evidence>
<dbReference type="Pfam" id="PF00367">
    <property type="entry name" value="PTS_EIIB"/>
    <property type="match status" value="1"/>
</dbReference>
<evidence type="ECO:0000259" key="14">
    <source>
        <dbReference type="PROSITE" id="PS51103"/>
    </source>
</evidence>
<feature type="transmembrane region" description="Helical" evidence="12">
    <location>
        <begin position="326"/>
        <end position="352"/>
    </location>
</feature>
<dbReference type="InterPro" id="IPR036878">
    <property type="entry name" value="Glu_permease_IIB"/>
</dbReference>
<dbReference type="PROSITE" id="PS51103">
    <property type="entry name" value="PTS_EIIC_TYPE_1"/>
    <property type="match status" value="1"/>
</dbReference>
<dbReference type="EMBL" id="BAAAXQ010000073">
    <property type="protein sequence ID" value="GAA3024879.1"/>
    <property type="molecule type" value="Genomic_DNA"/>
</dbReference>
<sequence length="538" mass="59042">MKEKMQTFGKAMLVPISLVAIGGLLLGVGGAFTNEATVSALGINWESYSSTFIFNIFEVIKSLGDAIFGNLSILYAVGVAFSLAKQEKGWAAFSAVVAFLALLATMSTLLAAQGVSVENTTVEALIESGTDPLQAAKHAALYTTELGFFTYRTGVFGGILMGVLVSLIHNKFYKTKLPTALAFFSGTRTVPILSLISGGVLGIIFYFIWPFIGSLFSDFAEFVTKTGLFGTFIFRTSYEMLVPFGMHPLLSLPMHWSDLGGSMVVDGELVVGNAAIQLAQLASPGSEKLLVRAFMAGMGVINFAIFPAIALAMYKTALPQNKKKIAGLLIPTIVSTMLFGITEPILFTFLFIAPWMYFFIYAPIAGLAEVVTEFFKVSIFQGNLKDWLPFFLRPEKLNMWPYLFIMPVFFIVVYFLFKFLIIKFDVKTPGRELEQSTVKLYSKQEYNEKIQKDKNTENTLAVNIIEALGGRENIEDVDNCVSRLRVLVKDPSLVASDDVWNNQLGALGVIRLKKGVQIVYGAKVSSVAVEVREELGGY</sequence>
<dbReference type="PANTHER" id="PTHR30009">
    <property type="entry name" value="CYTOCHROME C-TYPE SYNTHESIS PROTEIN AND PTS TRANSMEMBRANE COMPONENT"/>
    <property type="match status" value="1"/>
</dbReference>
<feature type="domain" description="PTS EIIB type-1" evidence="13">
    <location>
        <begin position="458"/>
        <end position="538"/>
    </location>
</feature>
<evidence type="ECO:0000256" key="4">
    <source>
        <dbReference type="ARBA" id="ARBA00022597"/>
    </source>
</evidence>
<feature type="active site" description="Phosphocysteine intermediate; for EIIB activity" evidence="11">
    <location>
        <position position="480"/>
    </location>
</feature>
<evidence type="ECO:0000259" key="13">
    <source>
        <dbReference type="PROSITE" id="PS51098"/>
    </source>
</evidence>
<feature type="transmembrane region" description="Helical" evidence="12">
    <location>
        <begin position="358"/>
        <end position="379"/>
    </location>
</feature>
<dbReference type="InterPro" id="IPR001996">
    <property type="entry name" value="PTS_IIB_1"/>
</dbReference>
<keyword evidence="10 12" id="KW-0472">Membrane</keyword>
<feature type="transmembrane region" description="Helical" evidence="12">
    <location>
        <begin position="52"/>
        <end position="77"/>
    </location>
</feature>
<feature type="transmembrane region" description="Helical" evidence="12">
    <location>
        <begin position="149"/>
        <end position="168"/>
    </location>
</feature>
<evidence type="ECO:0000256" key="1">
    <source>
        <dbReference type="ARBA" id="ARBA00004651"/>
    </source>
</evidence>
<dbReference type="PROSITE" id="PS51098">
    <property type="entry name" value="PTS_EIIB_TYPE_1"/>
    <property type="match status" value="1"/>
</dbReference>
<dbReference type="SUPFAM" id="SSF55604">
    <property type="entry name" value="Glucose permease domain IIB"/>
    <property type="match status" value="1"/>
</dbReference>
<feature type="transmembrane region" description="Helical" evidence="12">
    <location>
        <begin position="189"/>
        <end position="209"/>
    </location>
</feature>
<evidence type="ECO:0000256" key="10">
    <source>
        <dbReference type="ARBA" id="ARBA00023136"/>
    </source>
</evidence>
<evidence type="ECO:0000256" key="5">
    <source>
        <dbReference type="ARBA" id="ARBA00022679"/>
    </source>
</evidence>
<organism evidence="15 16">
    <name type="scientific">Tetragenococcus solitarius</name>
    <dbReference type="NCBI Taxonomy" id="71453"/>
    <lineage>
        <taxon>Bacteria</taxon>
        <taxon>Bacillati</taxon>
        <taxon>Bacillota</taxon>
        <taxon>Bacilli</taxon>
        <taxon>Lactobacillales</taxon>
        <taxon>Enterococcaceae</taxon>
        <taxon>Tetragenococcus</taxon>
    </lineage>
</organism>
<evidence type="ECO:0000256" key="11">
    <source>
        <dbReference type="PROSITE-ProRule" id="PRU00421"/>
    </source>
</evidence>
<dbReference type="Pfam" id="PF02378">
    <property type="entry name" value="PTS_EIIC"/>
    <property type="match status" value="1"/>
</dbReference>
<accession>A0ABN3YBI2</accession>
<feature type="transmembrane region" description="Helical" evidence="12">
    <location>
        <begin position="400"/>
        <end position="421"/>
    </location>
</feature>
<name>A0ABN3YBI2_9ENTE</name>
<dbReference type="Gene3D" id="3.30.1360.60">
    <property type="entry name" value="Glucose permease domain IIB"/>
    <property type="match status" value="1"/>
</dbReference>
<dbReference type="CDD" id="cd00212">
    <property type="entry name" value="PTS_IIB_glc"/>
    <property type="match status" value="1"/>
</dbReference>
<dbReference type="Proteomes" id="UP001501577">
    <property type="component" value="Unassembled WGS sequence"/>
</dbReference>
<dbReference type="InterPro" id="IPR003352">
    <property type="entry name" value="PTS_EIIC"/>
</dbReference>
<evidence type="ECO:0000256" key="8">
    <source>
        <dbReference type="ARBA" id="ARBA00022777"/>
    </source>
</evidence>
<protein>
    <submittedName>
        <fullName evidence="15">PTS transporter subunit EIIC</fullName>
    </submittedName>
</protein>
<keyword evidence="9 12" id="KW-1133">Transmembrane helix</keyword>
<feature type="domain" description="PTS EIIC type-1" evidence="14">
    <location>
        <begin position="1"/>
        <end position="433"/>
    </location>
</feature>